<dbReference type="AlphaFoldDB" id="A0A841AAM1"/>
<reference evidence="1 2" key="1">
    <citation type="submission" date="2020-08" db="EMBL/GenBank/DDBJ databases">
        <title>Sequencing the genomes of 1000 actinobacteria strains.</title>
        <authorList>
            <person name="Klenk H.-P."/>
        </authorList>
    </citation>
    <scope>NUCLEOTIDE SEQUENCE [LARGE SCALE GENOMIC DNA]</scope>
    <source>
        <strain evidence="1 2">DSM 28796</strain>
    </source>
</reference>
<name>A0A841AAM1_9MICO</name>
<proteinExistence type="predicted"/>
<protein>
    <submittedName>
        <fullName evidence="1">Secretion/DNA translocation related TadE-like protein</fullName>
    </submittedName>
</protein>
<organism evidence="1 2">
    <name type="scientific">Brachybacterium aquaticum</name>
    <dbReference type="NCBI Taxonomy" id="1432564"/>
    <lineage>
        <taxon>Bacteria</taxon>
        <taxon>Bacillati</taxon>
        <taxon>Actinomycetota</taxon>
        <taxon>Actinomycetes</taxon>
        <taxon>Micrococcales</taxon>
        <taxon>Dermabacteraceae</taxon>
        <taxon>Brachybacterium</taxon>
    </lineage>
</organism>
<accession>A0A841AAM1</accession>
<dbReference type="NCBIfam" id="TIGR03816">
    <property type="entry name" value="tadE_like_DECH"/>
    <property type="match status" value="1"/>
</dbReference>
<keyword evidence="2" id="KW-1185">Reference proteome</keyword>
<comment type="caution">
    <text evidence="1">The sequence shown here is derived from an EMBL/GenBank/DDBJ whole genome shotgun (WGS) entry which is preliminary data.</text>
</comment>
<evidence type="ECO:0000313" key="2">
    <source>
        <dbReference type="Proteomes" id="UP000588158"/>
    </source>
</evidence>
<dbReference type="Proteomes" id="UP000588158">
    <property type="component" value="Unassembled WGS sequence"/>
</dbReference>
<dbReference type="EMBL" id="JACHLZ010000001">
    <property type="protein sequence ID" value="MBB5830415.1"/>
    <property type="molecule type" value="Genomic_DNA"/>
</dbReference>
<evidence type="ECO:0000313" key="1">
    <source>
        <dbReference type="EMBL" id="MBB5830415.1"/>
    </source>
</evidence>
<dbReference type="RefSeq" id="WP_184324037.1">
    <property type="nucleotide sequence ID" value="NZ_JACHLZ010000001.1"/>
</dbReference>
<dbReference type="InterPro" id="IPR021202">
    <property type="entry name" value="Rv3654c-like"/>
</dbReference>
<gene>
    <name evidence="1" type="ORF">HNR70_000228</name>
</gene>
<sequence>MSTGGASVLAWTGATTAMIAALSLLGAGTLAHARAGTAADLAALGGADALAVAHPYPCQVAAEVAERNGARLAHCEMREWDVLVSVEVDASPLPPATTRARAGPGPAELP</sequence>